<dbReference type="InterPro" id="IPR002553">
    <property type="entry name" value="Clathrin/coatomer_adapt-like_N"/>
</dbReference>
<dbReference type="Gene3D" id="1.25.10.10">
    <property type="entry name" value="Leucine-rich Repeat Variant"/>
    <property type="match status" value="1"/>
</dbReference>
<dbReference type="OrthoDB" id="302453at2759"/>
<keyword evidence="3" id="KW-0813">Transport</keyword>
<dbReference type="PANTHER" id="PTHR11134">
    <property type="entry name" value="ADAPTOR COMPLEX SUBUNIT BETA FAMILY MEMBER"/>
    <property type="match status" value="1"/>
</dbReference>
<accession>A0A8J6ASY1</accession>
<comment type="subcellular location">
    <subcellularLocation>
        <location evidence="1">Endomembrane system</location>
    </subcellularLocation>
</comment>
<comment type="similarity">
    <text evidence="2">Belongs to the adaptor complexes large subunit family.</text>
</comment>
<keyword evidence="9" id="KW-1185">Reference proteome</keyword>
<feature type="domain" description="Clathrin/coatomer adaptor adaptin-like N-terminal" evidence="7">
    <location>
        <begin position="12"/>
        <end position="514"/>
    </location>
</feature>
<organism evidence="8 9">
    <name type="scientific">Carpediemonas membranifera</name>
    <dbReference type="NCBI Taxonomy" id="201153"/>
    <lineage>
        <taxon>Eukaryota</taxon>
        <taxon>Metamonada</taxon>
        <taxon>Carpediemonas-like organisms</taxon>
        <taxon>Carpediemonas</taxon>
    </lineage>
</organism>
<gene>
    <name evidence="8" type="ORF">J8273_6360</name>
</gene>
<feature type="compositionally biased region" description="Acidic residues" evidence="6">
    <location>
        <begin position="737"/>
        <end position="762"/>
    </location>
</feature>
<dbReference type="GO" id="GO:0006886">
    <property type="term" value="P:intracellular protein transport"/>
    <property type="evidence" value="ECO:0007669"/>
    <property type="project" value="InterPro"/>
</dbReference>
<comment type="caution">
    <text evidence="8">The sequence shown here is derived from an EMBL/GenBank/DDBJ whole genome shotgun (WGS) entry which is preliminary data.</text>
</comment>
<feature type="compositionally biased region" description="Basic residues" evidence="6">
    <location>
        <begin position="702"/>
        <end position="712"/>
    </location>
</feature>
<keyword evidence="5" id="KW-0472">Membrane</keyword>
<evidence type="ECO:0000256" key="1">
    <source>
        <dbReference type="ARBA" id="ARBA00004308"/>
    </source>
</evidence>
<dbReference type="AlphaFoldDB" id="A0A8J6ASY1"/>
<evidence type="ECO:0000259" key="7">
    <source>
        <dbReference type="Pfam" id="PF01602"/>
    </source>
</evidence>
<dbReference type="InterPro" id="IPR026740">
    <property type="entry name" value="AP3_beta"/>
</dbReference>
<sequence length="805" mass="89772">MSSDEALLRKNLNAIDKKVQLKALKQLTQQFSAGSDCSAYFPDVIKLVATNNVIMKRLSYMFIAQYSEAHPDVAIMCFNIFQKELTENKDQLIRAMALRTMSNMRVLDIQHLVVMSIEKAASDPSPFVRKTAAQAAVKVHQYDPTHDEELIPVIEQLFKDKFATVLGSTAAAFNLVCPHMFEIIHPHFKKLCQLVADCDEWSQIEIIKLLTKYARNQFADPLTLADAKEEDGEEAKAPEKEGDFFDESANTHELSADHRLLLRGIRWLLRSRNPGVVLEAVQFLYYCAPRSVGTDIALPLIRLLHHNNETDFYVLSTIRTLAGTHPHLFQPYLTFFYVRITDDRSVRDLKLRLLTTLADEETFPGILREFKACCSSLDPVFASDAIAAIGRMAVAVPITANDCITTLFTLLHRPDTVNASTDALRYVALSPAVEDSSFSVPTMVRRLAKILAGDIPSDTKAAILGLLCERMADATDVCPDVLRSLCADLPRESDDVKLQVLNLVSRVYLKSADVADAVVRRYSEHADKLWAQYDSLSKSKKKKTAEPAVPRLDAMAEGEMTGKVIEQIRLMFEYITAVLQYDSYDIRSKLRLITSLVGKDGMDELMGTSTTPTVSVHDVQNIFFAVRPAIDYGVTADSGDYRFGTVTSVIGRPALGYERLEAWPEVPPDPSVRVVVEEPKFEPAPPVESAESSSSDEEETHHRHHHEKKHEKKAQDDDDFWGSITGDVKPQQKTPESDSEYDSQYDSQYDSEYDSQYDSESSDDARPAPTQTVSAPIPSKPAAAPAPMSAAPPKNALDDLLNGLF</sequence>
<evidence type="ECO:0000256" key="5">
    <source>
        <dbReference type="ARBA" id="ARBA00023136"/>
    </source>
</evidence>
<dbReference type="GO" id="GO:0012505">
    <property type="term" value="C:endomembrane system"/>
    <property type="evidence" value="ECO:0007669"/>
    <property type="project" value="UniProtKB-SubCell"/>
</dbReference>
<dbReference type="Proteomes" id="UP000717585">
    <property type="component" value="Unassembled WGS sequence"/>
</dbReference>
<dbReference type="EMBL" id="JAHDYR010000053">
    <property type="protein sequence ID" value="KAG9391595.1"/>
    <property type="molecule type" value="Genomic_DNA"/>
</dbReference>
<evidence type="ECO:0000256" key="3">
    <source>
        <dbReference type="ARBA" id="ARBA00022448"/>
    </source>
</evidence>
<keyword evidence="4" id="KW-0653">Protein transport</keyword>
<evidence type="ECO:0000256" key="2">
    <source>
        <dbReference type="ARBA" id="ARBA00006613"/>
    </source>
</evidence>
<name>A0A8J6ASY1_9EUKA</name>
<reference evidence="8" key="1">
    <citation type="submission" date="2021-05" db="EMBL/GenBank/DDBJ databases">
        <title>A free-living protist that lacks canonical eukaryotic 1 DNA replication and segregation systems.</title>
        <authorList>
            <person name="Salas-Leiva D.E."/>
            <person name="Tromer E.C."/>
            <person name="Curtis B.A."/>
            <person name="Jerlstrom-Hultqvist J."/>
            <person name="Kolisko M."/>
            <person name="Yi Z."/>
            <person name="Salas-Leiva J.S."/>
            <person name="Gallot-Lavallee L."/>
            <person name="Kops G.J.P.L."/>
            <person name="Archibald J.M."/>
            <person name="Simpson A.G.B."/>
            <person name="Roger A.J."/>
        </authorList>
    </citation>
    <scope>NUCLEOTIDE SEQUENCE</scope>
    <source>
        <strain evidence="8">BICM</strain>
    </source>
</reference>
<protein>
    <submittedName>
        <fullName evidence="8">Adaptor Protein Complex 3 subunit, beta (AP3B)</fullName>
    </submittedName>
</protein>
<evidence type="ECO:0000313" key="9">
    <source>
        <dbReference type="Proteomes" id="UP000717585"/>
    </source>
</evidence>
<dbReference type="SUPFAM" id="SSF48371">
    <property type="entry name" value="ARM repeat"/>
    <property type="match status" value="1"/>
</dbReference>
<dbReference type="Pfam" id="PF01602">
    <property type="entry name" value="Adaptin_N"/>
    <property type="match status" value="1"/>
</dbReference>
<dbReference type="InterPro" id="IPR026739">
    <property type="entry name" value="AP_beta"/>
</dbReference>
<evidence type="ECO:0000313" key="8">
    <source>
        <dbReference type="EMBL" id="KAG9391595.1"/>
    </source>
</evidence>
<dbReference type="GO" id="GO:0030123">
    <property type="term" value="C:AP-3 adaptor complex"/>
    <property type="evidence" value="ECO:0007669"/>
    <property type="project" value="InterPro"/>
</dbReference>
<dbReference type="PIRSF" id="PIRSF037096">
    <property type="entry name" value="AP3_complex_beta"/>
    <property type="match status" value="1"/>
</dbReference>
<evidence type="ECO:0000256" key="6">
    <source>
        <dbReference type="SAM" id="MobiDB-lite"/>
    </source>
</evidence>
<feature type="compositionally biased region" description="Low complexity" evidence="6">
    <location>
        <begin position="774"/>
        <end position="793"/>
    </location>
</feature>
<dbReference type="InterPro" id="IPR016024">
    <property type="entry name" value="ARM-type_fold"/>
</dbReference>
<feature type="region of interest" description="Disordered" evidence="6">
    <location>
        <begin position="680"/>
        <end position="795"/>
    </location>
</feature>
<dbReference type="InterPro" id="IPR011989">
    <property type="entry name" value="ARM-like"/>
</dbReference>
<dbReference type="GO" id="GO:0016192">
    <property type="term" value="P:vesicle-mediated transport"/>
    <property type="evidence" value="ECO:0007669"/>
    <property type="project" value="InterPro"/>
</dbReference>
<evidence type="ECO:0000256" key="4">
    <source>
        <dbReference type="ARBA" id="ARBA00022927"/>
    </source>
</evidence>
<proteinExistence type="inferred from homology"/>